<organism evidence="2 3">
    <name type="scientific">Xenopus laevis</name>
    <name type="common">African clawed frog</name>
    <dbReference type="NCBI Taxonomy" id="8355"/>
    <lineage>
        <taxon>Eukaryota</taxon>
        <taxon>Metazoa</taxon>
        <taxon>Chordata</taxon>
        <taxon>Craniata</taxon>
        <taxon>Vertebrata</taxon>
        <taxon>Euteleostomi</taxon>
        <taxon>Amphibia</taxon>
        <taxon>Batrachia</taxon>
        <taxon>Anura</taxon>
        <taxon>Pipoidea</taxon>
        <taxon>Pipidae</taxon>
        <taxon>Xenopodinae</taxon>
        <taxon>Xenopus</taxon>
        <taxon>Xenopus</taxon>
    </lineage>
</organism>
<dbReference type="InterPro" id="IPR056536">
    <property type="entry name" value="TPR_NUP160_C"/>
</dbReference>
<accession>A0A1L8FYE4</accession>
<reference evidence="3" key="1">
    <citation type="submission" date="2025-08" db="UniProtKB">
        <authorList>
            <consortium name="RefSeq"/>
        </authorList>
    </citation>
    <scope>IDENTIFICATION</scope>
    <source>
        <strain evidence="3">J_2021</strain>
        <tissue evidence="3">Erythrocytes</tissue>
    </source>
</reference>
<evidence type="ECO:0000313" key="2">
    <source>
        <dbReference type="Proteomes" id="UP000186698"/>
    </source>
</evidence>
<protein>
    <submittedName>
        <fullName evidence="3">Nuclear pore complex protein Nup160</fullName>
    </submittedName>
</protein>
<dbReference type="RefSeq" id="XP_018123348.1">
    <property type="nucleotide sequence ID" value="XM_018267859.2"/>
</dbReference>
<dbReference type="Bgee" id="108719179">
    <property type="expression patterns" value="Expressed in oocyte and 19 other cell types or tissues"/>
</dbReference>
<dbReference type="CTD" id="108719179"/>
<proteinExistence type="predicted"/>
<dbReference type="PaxDb" id="8355-A0A1L8FYE4"/>
<name>A0A1L8FYE4_XENLA</name>
<dbReference type="Proteomes" id="UP000186698">
    <property type="component" value="Chromosome 6L"/>
</dbReference>
<feature type="domain" description="NUP160 C-terminal TPR" evidence="1">
    <location>
        <begin position="7"/>
        <end position="65"/>
    </location>
</feature>
<dbReference type="GeneID" id="108719179"/>
<dbReference type="Pfam" id="PF23347">
    <property type="entry name" value="TPR_Nup160_C"/>
    <property type="match status" value="1"/>
</dbReference>
<evidence type="ECO:0000313" key="3">
    <source>
        <dbReference type="RefSeq" id="XP_018123348.1"/>
    </source>
</evidence>
<dbReference type="OrthoDB" id="67716at2759"/>
<dbReference type="STRING" id="8355.A0A1L8FYE4"/>
<evidence type="ECO:0000259" key="1">
    <source>
        <dbReference type="Pfam" id="PF23347"/>
    </source>
</evidence>
<dbReference type="AlphaFoldDB" id="A0A1L8FYE4"/>
<dbReference type="KEGG" id="xla:108719179"/>
<gene>
    <name evidence="3" type="primary">LOC108719179</name>
</gene>
<sequence length="75" mass="8689">MMFLSPQAPLSATSQLVWFPYSAIDHLQQALGENESNRHNQAILGKLQRKLDEYFEKLKKATDDYKKLVQKPLRA</sequence>
<keyword evidence="2" id="KW-1185">Reference proteome</keyword>